<evidence type="ECO:0000313" key="2">
    <source>
        <dbReference type="EMBL" id="RWA09833.1"/>
    </source>
</evidence>
<dbReference type="InterPro" id="IPR038765">
    <property type="entry name" value="Papain-like_cys_pep_sf"/>
</dbReference>
<reference evidence="2 3" key="1">
    <citation type="submission" date="2018-12" db="EMBL/GenBank/DDBJ databases">
        <title>Draft genome sequence of Xylaria grammica IHI A82.</title>
        <authorList>
            <person name="Buettner E."/>
            <person name="Kellner H."/>
        </authorList>
    </citation>
    <scope>NUCLEOTIDE SEQUENCE [LARGE SCALE GENOMIC DNA]</scope>
    <source>
        <strain evidence="2 3">IHI A82</strain>
    </source>
</reference>
<keyword evidence="3" id="KW-1185">Reference proteome</keyword>
<dbReference type="Proteomes" id="UP000286045">
    <property type="component" value="Unassembled WGS sequence"/>
</dbReference>
<dbReference type="EMBL" id="RYZI01000138">
    <property type="protein sequence ID" value="RWA09833.1"/>
    <property type="molecule type" value="Genomic_DNA"/>
</dbReference>
<proteinExistence type="predicted"/>
<evidence type="ECO:0000313" key="3">
    <source>
        <dbReference type="Proteomes" id="UP000286045"/>
    </source>
</evidence>
<feature type="region of interest" description="Disordered" evidence="1">
    <location>
        <begin position="1"/>
        <end position="23"/>
    </location>
</feature>
<accession>A0A439D612</accession>
<sequence length="501" mass="56967">MTSITTDRRRQHPPDESDQQYSHEYRPVSFPFVEIDDSLLALSLSVRRGNWGSITGLVESIYGRLPPASEHLPIPSQPDSPGKISAKYPLYKAGSVRAQALMLYKSPPDRTEPSLWRNTIGPRVTNVLLQSVPQDTEWNKSIIESKPQFLILGRGQNGLGYHWYVIIVDISAKKAYCFDSRTEHDTRFHHIEAFAIVQKEWAIRLPQIPVPDHMIELPSFTHKNHHSSGFLCLYHIMLLFRMPVYLRKLKHGDVVATQKHFDRVIKPAEKYVGIKVEEPVGEMALISALGLGVDDRDYNESEKKEASVKLEVHTPQKRAGKLIHKEIKMIDLTGEAGSSSPNLSTTSNLVDSKSRVDSGASVQLPLKPFRHKPSPAPYKVKHYQKGSTYRDILDLRFNREPVGSKELLAQFTTGTGQTPFRRPGESLEEHSQRPLPIYPNEWRGWDWYEANVAAVDVANREEPADRRAARVRLQRKRDHGKDFLGLATDMTKPKKRKKSGN</sequence>
<feature type="region of interest" description="Disordered" evidence="1">
    <location>
        <begin position="472"/>
        <end position="501"/>
    </location>
</feature>
<protein>
    <submittedName>
        <fullName evidence="2">Uncharacterized protein</fullName>
    </submittedName>
</protein>
<evidence type="ECO:0000256" key="1">
    <source>
        <dbReference type="SAM" id="MobiDB-lite"/>
    </source>
</evidence>
<dbReference type="AlphaFoldDB" id="A0A439D612"/>
<gene>
    <name evidence="2" type="ORF">EKO27_g5270</name>
</gene>
<feature type="region of interest" description="Disordered" evidence="1">
    <location>
        <begin position="336"/>
        <end position="355"/>
    </location>
</feature>
<comment type="caution">
    <text evidence="2">The sequence shown here is derived from an EMBL/GenBank/DDBJ whole genome shotgun (WGS) entry which is preliminary data.</text>
</comment>
<name>A0A439D612_9PEZI</name>
<feature type="compositionally biased region" description="Low complexity" evidence="1">
    <location>
        <begin position="338"/>
        <end position="349"/>
    </location>
</feature>
<organism evidence="2 3">
    <name type="scientific">Xylaria grammica</name>
    <dbReference type="NCBI Taxonomy" id="363999"/>
    <lineage>
        <taxon>Eukaryota</taxon>
        <taxon>Fungi</taxon>
        <taxon>Dikarya</taxon>
        <taxon>Ascomycota</taxon>
        <taxon>Pezizomycotina</taxon>
        <taxon>Sordariomycetes</taxon>
        <taxon>Xylariomycetidae</taxon>
        <taxon>Xylariales</taxon>
        <taxon>Xylariaceae</taxon>
        <taxon>Xylaria</taxon>
    </lineage>
</organism>
<dbReference type="SUPFAM" id="SSF54001">
    <property type="entry name" value="Cysteine proteinases"/>
    <property type="match status" value="1"/>
</dbReference>